<dbReference type="InterPro" id="IPR049445">
    <property type="entry name" value="TetR_SbtR-like_C"/>
</dbReference>
<evidence type="ECO:0000256" key="2">
    <source>
        <dbReference type="ARBA" id="ARBA00023125"/>
    </source>
</evidence>
<dbReference type="InterPro" id="IPR001647">
    <property type="entry name" value="HTH_TetR"/>
</dbReference>
<keyword evidence="1" id="KW-0805">Transcription regulation</keyword>
<dbReference type="PROSITE" id="PS50977">
    <property type="entry name" value="HTH_TETR_2"/>
    <property type="match status" value="1"/>
</dbReference>
<evidence type="ECO:0000256" key="1">
    <source>
        <dbReference type="ARBA" id="ARBA00023015"/>
    </source>
</evidence>
<dbReference type="Gene3D" id="1.10.357.10">
    <property type="entry name" value="Tetracycline Repressor, domain 2"/>
    <property type="match status" value="1"/>
</dbReference>
<sequence>MTTARPMRADARRNHERIVAVAREAFAEHGVEASLDEIARRAEVGPGTLYRHFPQRQALMEAVYRDDVAGLSRRAQELLDEYPPGDALAQWLREQVDYLVRRRGLASTLKATLGPDSETFAACKAMLTGAASALLTAGQEAGVVRSDLTPRDVLVLAHGIGTAAEAAPDSFETLLGVAVEGLRAR</sequence>
<name>A0A2P8E9C7_9ACTN</name>
<keyword evidence="7" id="KW-1185">Reference proteome</keyword>
<accession>A0A2P8E9C7</accession>
<dbReference type="PRINTS" id="PR00455">
    <property type="entry name" value="HTHTETR"/>
</dbReference>
<dbReference type="Proteomes" id="UP000243528">
    <property type="component" value="Unassembled WGS sequence"/>
</dbReference>
<reference evidence="6 7" key="1">
    <citation type="submission" date="2018-03" db="EMBL/GenBank/DDBJ databases">
        <title>Genomic Encyclopedia of Archaeal and Bacterial Type Strains, Phase II (KMG-II): from individual species to whole genera.</title>
        <authorList>
            <person name="Goeker M."/>
        </authorList>
    </citation>
    <scope>NUCLEOTIDE SEQUENCE [LARGE SCALE GENOMIC DNA]</scope>
    <source>
        <strain evidence="6 7">DSM 45211</strain>
    </source>
</reference>
<dbReference type="SUPFAM" id="SSF48498">
    <property type="entry name" value="Tetracyclin repressor-like, C-terminal domain"/>
    <property type="match status" value="1"/>
</dbReference>
<dbReference type="InterPro" id="IPR036271">
    <property type="entry name" value="Tet_transcr_reg_TetR-rel_C_sf"/>
</dbReference>
<comment type="caution">
    <text evidence="6">The sequence shown here is derived from an EMBL/GenBank/DDBJ whole genome shotgun (WGS) entry which is preliminary data.</text>
</comment>
<dbReference type="SUPFAM" id="SSF46689">
    <property type="entry name" value="Homeodomain-like"/>
    <property type="match status" value="1"/>
</dbReference>
<dbReference type="EMBL" id="PYGE01000003">
    <property type="protein sequence ID" value="PSL06079.1"/>
    <property type="molecule type" value="Genomic_DNA"/>
</dbReference>
<dbReference type="AlphaFoldDB" id="A0A2P8E9C7"/>
<dbReference type="RefSeq" id="WP_106536290.1">
    <property type="nucleotide sequence ID" value="NZ_ML142903.1"/>
</dbReference>
<dbReference type="GO" id="GO:0000976">
    <property type="term" value="F:transcription cis-regulatory region binding"/>
    <property type="evidence" value="ECO:0007669"/>
    <property type="project" value="TreeGrafter"/>
</dbReference>
<dbReference type="Pfam" id="PF00440">
    <property type="entry name" value="TetR_N"/>
    <property type="match status" value="1"/>
</dbReference>
<organism evidence="6 7">
    <name type="scientific">Haloactinopolyspora alba</name>
    <dbReference type="NCBI Taxonomy" id="648780"/>
    <lineage>
        <taxon>Bacteria</taxon>
        <taxon>Bacillati</taxon>
        <taxon>Actinomycetota</taxon>
        <taxon>Actinomycetes</taxon>
        <taxon>Jiangellales</taxon>
        <taxon>Jiangellaceae</taxon>
        <taxon>Haloactinopolyspora</taxon>
    </lineage>
</organism>
<dbReference type="PANTHER" id="PTHR30055:SF234">
    <property type="entry name" value="HTH-TYPE TRANSCRIPTIONAL REGULATOR BETI"/>
    <property type="match status" value="1"/>
</dbReference>
<dbReference type="InterPro" id="IPR050109">
    <property type="entry name" value="HTH-type_TetR-like_transc_reg"/>
</dbReference>
<evidence type="ECO:0000259" key="5">
    <source>
        <dbReference type="PROSITE" id="PS50977"/>
    </source>
</evidence>
<dbReference type="Pfam" id="PF21597">
    <property type="entry name" value="TetR_C_43"/>
    <property type="match status" value="1"/>
</dbReference>
<dbReference type="InterPro" id="IPR009057">
    <property type="entry name" value="Homeodomain-like_sf"/>
</dbReference>
<evidence type="ECO:0000313" key="7">
    <source>
        <dbReference type="Proteomes" id="UP000243528"/>
    </source>
</evidence>
<feature type="domain" description="HTH tetR-type" evidence="5">
    <location>
        <begin position="12"/>
        <end position="71"/>
    </location>
</feature>
<keyword evidence="2 4" id="KW-0238">DNA-binding</keyword>
<feature type="DNA-binding region" description="H-T-H motif" evidence="4">
    <location>
        <begin position="34"/>
        <end position="53"/>
    </location>
</feature>
<proteinExistence type="predicted"/>
<dbReference type="OrthoDB" id="9795011at2"/>
<dbReference type="PANTHER" id="PTHR30055">
    <property type="entry name" value="HTH-TYPE TRANSCRIPTIONAL REGULATOR RUTR"/>
    <property type="match status" value="1"/>
</dbReference>
<protein>
    <submittedName>
        <fullName evidence="6">TetR family transcriptional regulator</fullName>
    </submittedName>
</protein>
<gene>
    <name evidence="6" type="ORF">CLV30_103234</name>
</gene>
<evidence type="ECO:0000256" key="4">
    <source>
        <dbReference type="PROSITE-ProRule" id="PRU00335"/>
    </source>
</evidence>
<evidence type="ECO:0000256" key="3">
    <source>
        <dbReference type="ARBA" id="ARBA00023163"/>
    </source>
</evidence>
<keyword evidence="3" id="KW-0804">Transcription</keyword>
<evidence type="ECO:0000313" key="6">
    <source>
        <dbReference type="EMBL" id="PSL06079.1"/>
    </source>
</evidence>
<dbReference type="GO" id="GO:0003700">
    <property type="term" value="F:DNA-binding transcription factor activity"/>
    <property type="evidence" value="ECO:0007669"/>
    <property type="project" value="TreeGrafter"/>
</dbReference>